<organism evidence="2 3">
    <name type="scientific">Tolypocladium ophioglossoides (strain CBS 100239)</name>
    <name type="common">Snaketongue truffleclub</name>
    <name type="synonym">Elaphocordyceps ophioglossoides</name>
    <dbReference type="NCBI Taxonomy" id="1163406"/>
    <lineage>
        <taxon>Eukaryota</taxon>
        <taxon>Fungi</taxon>
        <taxon>Dikarya</taxon>
        <taxon>Ascomycota</taxon>
        <taxon>Pezizomycotina</taxon>
        <taxon>Sordariomycetes</taxon>
        <taxon>Hypocreomycetidae</taxon>
        <taxon>Hypocreales</taxon>
        <taxon>Ophiocordycipitaceae</taxon>
        <taxon>Tolypocladium</taxon>
    </lineage>
</organism>
<feature type="region of interest" description="Disordered" evidence="1">
    <location>
        <begin position="334"/>
        <end position="388"/>
    </location>
</feature>
<feature type="compositionally biased region" description="Acidic residues" evidence="1">
    <location>
        <begin position="461"/>
        <end position="470"/>
    </location>
</feature>
<sequence length="510" mass="51067">MTSCPRYTFAASQTPYAVYREWHSSLSSDAVHANPTKRRTFKFTHLTFPYSALDRDGFHRSAGIRRAVLIGTELGLSDWGFDGVILAPKVLFALEEADHPGREEATGDAPRPVLLLVDVGGNDATAAGKLDEPDHGVDEDIRADTTDEAVGDGEGKGHEGDGEEGRDGVAHVLPVDLSDGAGHHGADEDEDAAGGPGRDGGEDGSEEDGDEEADAGDHGGHARFAALGDASTGLDEGGDGGHAEDGADGDADGVDHVGDGGTLKVLGDGVDEAGEAGHAVQGTRAVEDVDIEEGDEGEAELAAVLGDVPLQDVEDVLDAVEADDVLEEVEGVVADGGVGEVGDGGAAGPGDGADEDDADDDGALDAVHGQEDGEDAATEDAHPHGGMAHLVPAGARAVCEEVLGRAAGELGRGGGGADDEADALAVGEADDGEEEADADAGGDLDGVGDGAGEPLAHAEDGEAEEDEALDQDGREGDLVGHEAGAVAADYGMSAGGNTKEGGAVCALPTV</sequence>
<feature type="region of interest" description="Disordered" evidence="1">
    <location>
        <begin position="428"/>
        <end position="482"/>
    </location>
</feature>
<comment type="caution">
    <text evidence="2">The sequence shown here is derived from an EMBL/GenBank/DDBJ whole genome shotgun (WGS) entry which is preliminary data.</text>
</comment>
<feature type="compositionally biased region" description="Acidic residues" evidence="1">
    <location>
        <begin position="202"/>
        <end position="214"/>
    </location>
</feature>
<feature type="compositionally biased region" description="Basic and acidic residues" evidence="1">
    <location>
        <begin position="129"/>
        <end position="145"/>
    </location>
</feature>
<evidence type="ECO:0000313" key="3">
    <source>
        <dbReference type="Proteomes" id="UP000036947"/>
    </source>
</evidence>
<feature type="compositionally biased region" description="Acidic residues" evidence="1">
    <location>
        <begin position="428"/>
        <end position="442"/>
    </location>
</feature>
<feature type="compositionally biased region" description="Acidic residues" evidence="1">
    <location>
        <begin position="352"/>
        <end position="363"/>
    </location>
</feature>
<protein>
    <submittedName>
        <fullName evidence="2">Uncharacterized protein</fullName>
    </submittedName>
</protein>
<dbReference type="EMBL" id="LFRF01000005">
    <property type="protein sequence ID" value="KND92520.1"/>
    <property type="molecule type" value="Genomic_DNA"/>
</dbReference>
<feature type="compositionally biased region" description="Basic and acidic residues" evidence="1">
    <location>
        <begin position="471"/>
        <end position="480"/>
    </location>
</feature>
<accession>A0A0L0NFP0</accession>
<feature type="compositionally biased region" description="Gly residues" evidence="1">
    <location>
        <begin position="334"/>
        <end position="351"/>
    </location>
</feature>
<evidence type="ECO:0000256" key="1">
    <source>
        <dbReference type="SAM" id="MobiDB-lite"/>
    </source>
</evidence>
<reference evidence="2 3" key="1">
    <citation type="journal article" date="2015" name="BMC Genomics">
        <title>The genome of the truffle-parasite Tolypocladium ophioglossoides and the evolution of antifungal peptaibiotics.</title>
        <authorList>
            <person name="Quandt C.A."/>
            <person name="Bushley K.E."/>
            <person name="Spatafora J.W."/>
        </authorList>
    </citation>
    <scope>NUCLEOTIDE SEQUENCE [LARGE SCALE GENOMIC DNA]</scope>
    <source>
        <strain evidence="2 3">CBS 100239</strain>
    </source>
</reference>
<proteinExistence type="predicted"/>
<dbReference type="Proteomes" id="UP000036947">
    <property type="component" value="Unassembled WGS sequence"/>
</dbReference>
<name>A0A0L0NFP0_TOLOC</name>
<keyword evidence="3" id="KW-1185">Reference proteome</keyword>
<dbReference type="AlphaFoldDB" id="A0A0L0NFP0"/>
<feature type="compositionally biased region" description="Basic and acidic residues" evidence="1">
    <location>
        <begin position="153"/>
        <end position="169"/>
    </location>
</feature>
<dbReference type="STRING" id="1163406.A0A0L0NFP0"/>
<evidence type="ECO:0000313" key="2">
    <source>
        <dbReference type="EMBL" id="KND92520.1"/>
    </source>
</evidence>
<feature type="region of interest" description="Disordered" evidence="1">
    <location>
        <begin position="125"/>
        <end position="260"/>
    </location>
</feature>
<gene>
    <name evidence="2" type="ORF">TOPH_02772</name>
</gene>